<dbReference type="PROSITE" id="PS51737">
    <property type="entry name" value="RECOMBINASE_DNA_BIND"/>
    <property type="match status" value="1"/>
</dbReference>
<dbReference type="GO" id="GO:0003677">
    <property type="term" value="F:DNA binding"/>
    <property type="evidence" value="ECO:0007669"/>
    <property type="project" value="InterPro"/>
</dbReference>
<gene>
    <name evidence="4" type="ORF">ANACOL_00133</name>
</gene>
<dbReference type="InterPro" id="IPR025827">
    <property type="entry name" value="Zn_ribbon_recom_dom"/>
</dbReference>
<sequence>MSPRKKLADQQERYSGTAVIYARYSSHNQRDVSIEQQVKQCQEFAQQNSFQIIEIYADRAISGKTDKRPNFQRMMRDAEKKKFKYVIAWKSNRMGRNMLQAMMNEAKLNDLGIRVLYAEEDFDDTAAGRFALRSMMNVNQFYSENMAEDIKRGLYDNAAKCKIANGGLPLGYKKGDDLRYALDPPNDEIVREIFSRTACGDSFADIAADLNARGIKTSRGKAWGKNSFHALLTNERYTGVYIYGDIRIEGGVPQIVDKGLFFRVQEVLKTKKNPQGRHRINGDYLLTGKLFCGHCKSPMAGISGTGKNGKLHHYYICQKRRMEKSCDKANIRRDKIEHEVAVAIRNYIMRDDVLEWIADSAMTFAKEYRNQTCIGSLETQLAENKQATKNLLTAIEHGIITSTTKDRLLELEREQAILVSRLDEEQASLLHYSRDDIISAMSLYKNGNIEDKAFQAKLFDTFLIAVYLYDDHLKIEFSVTGKKTFVNLPLDTSVIDNIESFAAEECSFSLSLGPPKKCPLWIPSAEMPMVSGFSGGGPPQISQLKQKIQTGGSQKLAGSEPQNSIEIHSVLFEMRFFKKGAVFIFRKRALKLQRKENHCYAGDKCQLLLEDIRRQIERNVPNPRERMRQSDQNEINMSL</sequence>
<protein>
    <submittedName>
        <fullName evidence="4">Resolvase, N-terminal domain protein</fullName>
    </submittedName>
</protein>
<dbReference type="CDD" id="cd00338">
    <property type="entry name" value="Ser_Recombinase"/>
    <property type="match status" value="1"/>
</dbReference>
<feature type="domain" description="Recombinase" evidence="3">
    <location>
        <begin position="169"/>
        <end position="274"/>
    </location>
</feature>
<evidence type="ECO:0000313" key="4">
    <source>
        <dbReference type="EMBL" id="EDS13118.1"/>
    </source>
</evidence>
<dbReference type="InterPro" id="IPR036162">
    <property type="entry name" value="Resolvase-like_N_sf"/>
</dbReference>
<dbReference type="InterPro" id="IPR038109">
    <property type="entry name" value="DNA_bind_recomb_sf"/>
</dbReference>
<evidence type="ECO:0000256" key="1">
    <source>
        <dbReference type="SAM" id="MobiDB-lite"/>
    </source>
</evidence>
<accession>B0P5W1</accession>
<reference evidence="4" key="2">
    <citation type="submission" date="2013-09" db="EMBL/GenBank/DDBJ databases">
        <title>Draft genome sequence of Anaerotruncus colihominis(DSM 17241).</title>
        <authorList>
            <person name="Sudarsanam P."/>
            <person name="Ley R."/>
            <person name="Guruge J."/>
            <person name="Turnbaugh P.J."/>
            <person name="Mahowald M."/>
            <person name="Liep D."/>
            <person name="Gordon J."/>
        </authorList>
    </citation>
    <scope>NUCLEOTIDE SEQUENCE</scope>
    <source>
        <strain evidence="4">DSM 17241</strain>
    </source>
</reference>
<dbReference type="eggNOG" id="COG1961">
    <property type="taxonomic scope" value="Bacteria"/>
</dbReference>
<dbReference type="Gene3D" id="3.40.50.1390">
    <property type="entry name" value="Resolvase, N-terminal catalytic domain"/>
    <property type="match status" value="1"/>
</dbReference>
<comment type="caution">
    <text evidence="4">The sequence shown here is derived from an EMBL/GenBank/DDBJ whole genome shotgun (WGS) entry which is preliminary data.</text>
</comment>
<dbReference type="InterPro" id="IPR011109">
    <property type="entry name" value="DNA_bind_recombinase_dom"/>
</dbReference>
<dbReference type="Proteomes" id="UP000003803">
    <property type="component" value="Unassembled WGS sequence"/>
</dbReference>
<dbReference type="Pfam" id="PF13408">
    <property type="entry name" value="Zn_ribbon_recom"/>
    <property type="match status" value="1"/>
</dbReference>
<dbReference type="Pfam" id="PF00239">
    <property type="entry name" value="Resolvase"/>
    <property type="match status" value="1"/>
</dbReference>
<dbReference type="PANTHER" id="PTHR30461:SF23">
    <property type="entry name" value="DNA RECOMBINASE-RELATED"/>
    <property type="match status" value="1"/>
</dbReference>
<proteinExistence type="predicted"/>
<dbReference type="GO" id="GO:0000150">
    <property type="term" value="F:DNA strand exchange activity"/>
    <property type="evidence" value="ECO:0007669"/>
    <property type="project" value="InterPro"/>
</dbReference>
<feature type="compositionally biased region" description="Basic and acidic residues" evidence="1">
    <location>
        <begin position="620"/>
        <end position="631"/>
    </location>
</feature>
<dbReference type="PROSITE" id="PS51736">
    <property type="entry name" value="RECOMBINASES_3"/>
    <property type="match status" value="1"/>
</dbReference>
<dbReference type="SMART" id="SM00857">
    <property type="entry name" value="Resolvase"/>
    <property type="match status" value="1"/>
</dbReference>
<feature type="domain" description="Resolvase/invertase-type recombinase catalytic" evidence="2">
    <location>
        <begin position="17"/>
        <end position="161"/>
    </location>
</feature>
<evidence type="ECO:0000313" key="5">
    <source>
        <dbReference type="Proteomes" id="UP000003803"/>
    </source>
</evidence>
<dbReference type="InterPro" id="IPR006119">
    <property type="entry name" value="Resolv_N"/>
</dbReference>
<dbReference type="PANTHER" id="PTHR30461">
    <property type="entry name" value="DNA-INVERTASE FROM LAMBDOID PROPHAGE"/>
    <property type="match status" value="1"/>
</dbReference>
<reference evidence="4" key="1">
    <citation type="submission" date="2007-11" db="EMBL/GenBank/DDBJ databases">
        <authorList>
            <person name="Fulton L."/>
            <person name="Clifton S."/>
            <person name="Fulton B."/>
            <person name="Xu J."/>
            <person name="Minx P."/>
            <person name="Pepin K.H."/>
            <person name="Johnson M."/>
            <person name="Thiruvilangam P."/>
            <person name="Bhonagiri V."/>
            <person name="Nash W.E."/>
            <person name="Mardis E.R."/>
            <person name="Wilson R.K."/>
        </authorList>
    </citation>
    <scope>NUCLEOTIDE SEQUENCE [LARGE SCALE GENOMIC DNA]</scope>
    <source>
        <strain evidence="4">DSM 17241</strain>
    </source>
</reference>
<dbReference type="Pfam" id="PF07508">
    <property type="entry name" value="Recombinase"/>
    <property type="match status" value="1"/>
</dbReference>
<feature type="region of interest" description="Disordered" evidence="1">
    <location>
        <begin position="620"/>
        <end position="639"/>
    </location>
</feature>
<evidence type="ECO:0000259" key="2">
    <source>
        <dbReference type="PROSITE" id="PS51736"/>
    </source>
</evidence>
<name>B0P5W1_9FIRM</name>
<organism evidence="4 5">
    <name type="scientific">Anaerotruncus colihominis DSM 17241</name>
    <dbReference type="NCBI Taxonomy" id="445972"/>
    <lineage>
        <taxon>Bacteria</taxon>
        <taxon>Bacillati</taxon>
        <taxon>Bacillota</taxon>
        <taxon>Clostridia</taxon>
        <taxon>Eubacteriales</taxon>
        <taxon>Oscillospiraceae</taxon>
        <taxon>Anaerotruncus</taxon>
    </lineage>
</organism>
<dbReference type="STRING" id="169435.ERS852551_03208"/>
<dbReference type="InterPro" id="IPR050639">
    <property type="entry name" value="SSR_resolvase"/>
</dbReference>
<evidence type="ECO:0000259" key="3">
    <source>
        <dbReference type="PROSITE" id="PS51737"/>
    </source>
</evidence>
<keyword evidence="5" id="KW-1185">Reference proteome</keyword>
<dbReference type="Gene3D" id="3.90.1750.20">
    <property type="entry name" value="Putative Large Serine Recombinase, Chain B, Domain 2"/>
    <property type="match status" value="1"/>
</dbReference>
<dbReference type="SUPFAM" id="SSF53041">
    <property type="entry name" value="Resolvase-like"/>
    <property type="match status" value="1"/>
</dbReference>
<dbReference type="EMBL" id="ABGD02000003">
    <property type="protein sequence ID" value="EDS13118.1"/>
    <property type="molecule type" value="Genomic_DNA"/>
</dbReference>
<dbReference type="AlphaFoldDB" id="B0P5W1"/>
<dbReference type="HOGENOM" id="CLU_010686_18_11_9"/>
<dbReference type="RefSeq" id="WP_006873551.1">
    <property type="nucleotide sequence ID" value="NZ_DS544174.1"/>
</dbReference>